<name>A0ABW5IR41_9BACT</name>
<dbReference type="EMBL" id="JBHULU010000022">
    <property type="protein sequence ID" value="MFD2515859.1"/>
    <property type="molecule type" value="Genomic_DNA"/>
</dbReference>
<feature type="signal peptide" evidence="1">
    <location>
        <begin position="1"/>
        <end position="20"/>
    </location>
</feature>
<reference evidence="3" key="1">
    <citation type="journal article" date="2019" name="Int. J. Syst. Evol. Microbiol.">
        <title>The Global Catalogue of Microorganisms (GCM) 10K type strain sequencing project: providing services to taxonomists for standard genome sequencing and annotation.</title>
        <authorList>
            <consortium name="The Broad Institute Genomics Platform"/>
            <consortium name="The Broad Institute Genome Sequencing Center for Infectious Disease"/>
            <person name="Wu L."/>
            <person name="Ma J."/>
        </authorList>
    </citation>
    <scope>NUCLEOTIDE SEQUENCE [LARGE SCALE GENOMIC DNA]</scope>
    <source>
        <strain evidence="3">KCTC 42498</strain>
    </source>
</reference>
<proteinExistence type="predicted"/>
<evidence type="ECO:0000313" key="2">
    <source>
        <dbReference type="EMBL" id="MFD2515859.1"/>
    </source>
</evidence>
<comment type="caution">
    <text evidence="2">The sequence shown here is derived from an EMBL/GenBank/DDBJ whole genome shotgun (WGS) entry which is preliminary data.</text>
</comment>
<evidence type="ECO:0008006" key="4">
    <source>
        <dbReference type="Google" id="ProtNLM"/>
    </source>
</evidence>
<protein>
    <recommendedName>
        <fullName evidence="4">Outer membrane protein beta-barrel domain-containing protein</fullName>
    </recommendedName>
</protein>
<keyword evidence="1" id="KW-0732">Signal</keyword>
<keyword evidence="3" id="KW-1185">Reference proteome</keyword>
<dbReference type="RefSeq" id="WP_377511501.1">
    <property type="nucleotide sequence ID" value="NZ_JBHULU010000022.1"/>
</dbReference>
<accession>A0ABW5IR41</accession>
<organism evidence="2 3">
    <name type="scientific">Pontibacter locisalis</name>
    <dbReference type="NCBI Taxonomy" id="1719035"/>
    <lineage>
        <taxon>Bacteria</taxon>
        <taxon>Pseudomonadati</taxon>
        <taxon>Bacteroidota</taxon>
        <taxon>Cytophagia</taxon>
        <taxon>Cytophagales</taxon>
        <taxon>Hymenobacteraceae</taxon>
        <taxon>Pontibacter</taxon>
    </lineage>
</organism>
<dbReference type="Gene3D" id="2.40.160.20">
    <property type="match status" value="1"/>
</dbReference>
<feature type="chain" id="PRO_5045183105" description="Outer membrane protein beta-barrel domain-containing protein" evidence="1">
    <location>
        <begin position="21"/>
        <end position="367"/>
    </location>
</feature>
<dbReference type="SUPFAM" id="SSF56925">
    <property type="entry name" value="OMPA-like"/>
    <property type="match status" value="1"/>
</dbReference>
<dbReference type="InterPro" id="IPR011250">
    <property type="entry name" value="OMP/PagP_B-barrel"/>
</dbReference>
<dbReference type="Proteomes" id="UP001597544">
    <property type="component" value="Unassembled WGS sequence"/>
</dbReference>
<gene>
    <name evidence="2" type="ORF">ACFSRY_18450</name>
</gene>
<evidence type="ECO:0000256" key="1">
    <source>
        <dbReference type="SAM" id="SignalP"/>
    </source>
</evidence>
<sequence length="367" mass="42373">MKYKLLLLSLFSFIYFNVSAQVQKEQGRIIKKDNQELTGFVSYFFDSPTEIFYWDAQNEKHVFSPDQISEIRLISGQRFVSKPFKSASGTHDQIFQAILITDKINFYVREGNNKEFYVEKDGIIYKLENNVKLIKEKGKELKSYDYQYVSVLSQLLQDRMDLVGNLNQIKLQEKDLLKILTEYANGDINYYYTPNTKELEHNNFWSVYTQVSNHGGMNSNVETEGFSFGYQVGVQYHFGKGTRSSVKLAFNKSTYSFSDLNVEALSLVAKYQYEFLKKSTYTSYLVAQVLEFTKTDINYKADWKEDHESGGISIGIRPGIGIEARPSDKVSFFLEINDLLYMGSIPKNFSVGLNYRLGKTAEEHLSL</sequence>
<evidence type="ECO:0000313" key="3">
    <source>
        <dbReference type="Proteomes" id="UP001597544"/>
    </source>
</evidence>